<dbReference type="AlphaFoldDB" id="A0A2C6KZV6"/>
<protein>
    <submittedName>
        <fullName evidence="2">Uncharacterized protein</fullName>
    </submittedName>
</protein>
<evidence type="ECO:0000313" key="3">
    <source>
        <dbReference type="Proteomes" id="UP000221165"/>
    </source>
</evidence>
<accession>A0A2C6KZV6</accession>
<gene>
    <name evidence="2" type="ORF">CSUI_003692</name>
</gene>
<dbReference type="OrthoDB" id="339601at2759"/>
<dbReference type="EMBL" id="MIGC01001667">
    <property type="protein sequence ID" value="PHJ22457.1"/>
    <property type="molecule type" value="Genomic_DNA"/>
</dbReference>
<dbReference type="RefSeq" id="XP_067924134.1">
    <property type="nucleotide sequence ID" value="XM_068063887.1"/>
</dbReference>
<comment type="caution">
    <text evidence="2">The sequence shown here is derived from an EMBL/GenBank/DDBJ whole genome shotgun (WGS) entry which is preliminary data.</text>
</comment>
<organism evidence="2 3">
    <name type="scientific">Cystoisospora suis</name>
    <dbReference type="NCBI Taxonomy" id="483139"/>
    <lineage>
        <taxon>Eukaryota</taxon>
        <taxon>Sar</taxon>
        <taxon>Alveolata</taxon>
        <taxon>Apicomplexa</taxon>
        <taxon>Conoidasida</taxon>
        <taxon>Coccidia</taxon>
        <taxon>Eucoccidiorida</taxon>
        <taxon>Eimeriorina</taxon>
        <taxon>Sarcocystidae</taxon>
        <taxon>Cystoisospora</taxon>
    </lineage>
</organism>
<proteinExistence type="predicted"/>
<evidence type="ECO:0000313" key="2">
    <source>
        <dbReference type="EMBL" id="PHJ22457.1"/>
    </source>
</evidence>
<reference evidence="2 3" key="1">
    <citation type="journal article" date="2017" name="Int. J. Parasitol.">
        <title>The genome of the protozoan parasite Cystoisospora suis and a reverse vaccinology approach to identify vaccine candidates.</title>
        <authorList>
            <person name="Palmieri N."/>
            <person name="Shrestha A."/>
            <person name="Ruttkowski B."/>
            <person name="Beck T."/>
            <person name="Vogl C."/>
            <person name="Tomley F."/>
            <person name="Blake D.P."/>
            <person name="Joachim A."/>
        </authorList>
    </citation>
    <scope>NUCLEOTIDE SEQUENCE [LARGE SCALE GENOMIC DNA]</scope>
    <source>
        <strain evidence="2 3">Wien I</strain>
    </source>
</reference>
<feature type="region of interest" description="Disordered" evidence="1">
    <location>
        <begin position="800"/>
        <end position="853"/>
    </location>
</feature>
<dbReference type="GeneID" id="94427098"/>
<name>A0A2C6KZV6_9APIC</name>
<dbReference type="VEuPathDB" id="ToxoDB:CSUI_003692"/>
<keyword evidence="3" id="KW-1185">Reference proteome</keyword>
<dbReference type="Proteomes" id="UP000221165">
    <property type="component" value="Unassembled WGS sequence"/>
</dbReference>
<evidence type="ECO:0000256" key="1">
    <source>
        <dbReference type="SAM" id="MobiDB-lite"/>
    </source>
</evidence>
<sequence length="853" mass="94016">MPGIYAKPPKRTEMLREVAFMLSLLEKRKKENNWSEVMNICLPMLLDELAAERVKARAEAAKEKEKLDAEAGDQNKVQSLADLEARKEKEVAEVFFVGGLHTVLCDLLELACQHPEIGDVMPILNEYQRLLLTEIDPFDDDIGCVPLLVYFLSERHHFYVDIHWQHQELTLMQKFLSALLSLLKTQQGASAATKSPASRTSGDATVLREQDGSSSATAVAEQPEQTRVAAVKLLCRTLFSYPPHRVVSRMAAVFDPLRCRTLVDAIVGASTLWDTPKGLNHIAQTTASIAIFGIGAPLVSALVPASLLWVASTNLIRESRCPCTPCELQRRLIKISRNRDEIGVLQAAQDKKQICYSLVRGGMPILLAKLFRAVGEMRRHEGLWRASSPDREYDQDSCYLDQALQFASWTMLLCSWSYEEMHGGESILSVNNDTLLVSVLECFPISQKTFLDSLTSMDLPGTSSVLAVTLHLILRLPPATRHRISCKSNVVFRPLLDHIGRLLAARDPYPAAAKPAPEPADATTSASLPQEDLCLAKNQGSYVWGELTVAAVTDGVGNDQTDDPGDPDSRQSQVKVDMLLLAPAFMGLLQSVFSQELPTETGNEGQREPPREVHNRKALVTMGIAASQALVNIYEYLRPLLSKWENRESQQAFENREQTVSDVKASGTPFLPSREYLPPFTAPSLLPGFDYRTFYYSVTSAMLTLLGGMKLHSLPERRWRFAENPAAEAGGSAAIGGLASAARKILGFQKKELDEGCTYIKNASNIIILRAEQASALLLREEVQTQVKVFTEEELCCGGAEPRESVDNTSTPHGTVNPGAPGEATKRTAQSGETDTPEDWRLLTTTTARQAAC</sequence>
<feature type="compositionally biased region" description="Polar residues" evidence="1">
    <location>
        <begin position="191"/>
        <end position="203"/>
    </location>
</feature>
<feature type="region of interest" description="Disordered" evidence="1">
    <location>
        <begin position="191"/>
        <end position="221"/>
    </location>
</feature>